<keyword evidence="15" id="KW-1185">Reference proteome</keyword>
<keyword evidence="5 10" id="KW-0995">Kinetochore</keyword>
<feature type="compositionally biased region" description="Polar residues" evidence="12">
    <location>
        <begin position="55"/>
        <end position="78"/>
    </location>
</feature>
<evidence type="ECO:0000256" key="4">
    <source>
        <dbReference type="ARBA" id="ARBA00022776"/>
    </source>
</evidence>
<comment type="similarity">
    <text evidence="1 10">Belongs to the NDC80/HEC1 family.</text>
</comment>
<gene>
    <name evidence="14" type="ORF">DIABBA_LOCUS11578</name>
</gene>
<evidence type="ECO:0000256" key="10">
    <source>
        <dbReference type="RuleBase" id="RU368072"/>
    </source>
</evidence>
<dbReference type="EMBL" id="OU898283">
    <property type="protein sequence ID" value="CAG9838732.1"/>
    <property type="molecule type" value="Genomic_DNA"/>
</dbReference>
<evidence type="ECO:0000256" key="1">
    <source>
        <dbReference type="ARBA" id="ARBA00007050"/>
    </source>
</evidence>
<reference evidence="14" key="1">
    <citation type="submission" date="2022-01" db="EMBL/GenBank/DDBJ databases">
        <authorList>
            <person name="King R."/>
        </authorList>
    </citation>
    <scope>NUCLEOTIDE SEQUENCE</scope>
</reference>
<protein>
    <recommendedName>
        <fullName evidence="10">Kinetochore protein NDC80</fullName>
    </recommendedName>
</protein>
<dbReference type="PANTHER" id="PTHR10643">
    <property type="entry name" value="KINETOCHORE PROTEIN NDC80"/>
    <property type="match status" value="1"/>
</dbReference>
<proteinExistence type="inferred from homology"/>
<evidence type="ECO:0000259" key="13">
    <source>
        <dbReference type="Pfam" id="PF03801"/>
    </source>
</evidence>
<dbReference type="Gene3D" id="1.10.418.30">
    <property type="entry name" value="Ncd80 complex, Ncd80 subunit"/>
    <property type="match status" value="1"/>
</dbReference>
<feature type="compositionally biased region" description="Polar residues" evidence="12">
    <location>
        <begin position="1"/>
        <end position="10"/>
    </location>
</feature>
<keyword evidence="9 10" id="KW-0137">Centromere</keyword>
<accession>A0A9N9T7Y0</accession>
<dbReference type="Pfam" id="PF03801">
    <property type="entry name" value="Ndc80_HEC"/>
    <property type="match status" value="1"/>
</dbReference>
<evidence type="ECO:0000256" key="12">
    <source>
        <dbReference type="SAM" id="MobiDB-lite"/>
    </source>
</evidence>
<feature type="coiled-coil region" evidence="11">
    <location>
        <begin position="498"/>
        <end position="644"/>
    </location>
</feature>
<feature type="region of interest" description="Disordered" evidence="12">
    <location>
        <begin position="1"/>
        <end position="112"/>
    </location>
</feature>
<keyword evidence="2 10" id="KW-0158">Chromosome</keyword>
<dbReference type="Proteomes" id="UP001153709">
    <property type="component" value="Chromosome 8"/>
</dbReference>
<feature type="domain" description="Kinetochore protein Ndc80 CH" evidence="13">
    <location>
        <begin position="129"/>
        <end position="241"/>
    </location>
</feature>
<dbReference type="GO" id="GO:0051315">
    <property type="term" value="P:attachment of mitotic spindle microtubules to kinetochore"/>
    <property type="evidence" value="ECO:0007669"/>
    <property type="project" value="UniProtKB-UniRule"/>
</dbReference>
<dbReference type="InterPro" id="IPR005550">
    <property type="entry name" value="Kinetochore_Ndc80"/>
</dbReference>
<comment type="function">
    <text evidence="10">Acts as a component of the essential kinetochore-associated NDC80 complex, which is required for chromosome segregation and spindle checkpoint activity.</text>
</comment>
<evidence type="ECO:0000256" key="8">
    <source>
        <dbReference type="ARBA" id="ARBA00023306"/>
    </source>
</evidence>
<evidence type="ECO:0000256" key="3">
    <source>
        <dbReference type="ARBA" id="ARBA00022618"/>
    </source>
</evidence>
<dbReference type="GO" id="GO:0051301">
    <property type="term" value="P:cell division"/>
    <property type="evidence" value="ECO:0007669"/>
    <property type="project" value="UniProtKB-UniRule"/>
</dbReference>
<comment type="subcellular location">
    <subcellularLocation>
        <location evidence="10">Chromosome</location>
        <location evidence="10">Centromere</location>
        <location evidence="10">Kinetochore</location>
    </subcellularLocation>
    <subcellularLocation>
        <location evidence="10">Nucleus</location>
    </subcellularLocation>
</comment>
<comment type="subunit">
    <text evidence="10">Component of the NDC80 complex.</text>
</comment>
<evidence type="ECO:0000256" key="5">
    <source>
        <dbReference type="ARBA" id="ARBA00022838"/>
    </source>
</evidence>
<evidence type="ECO:0000256" key="11">
    <source>
        <dbReference type="SAM" id="Coils"/>
    </source>
</evidence>
<dbReference type="OrthoDB" id="7459479at2759"/>
<dbReference type="InterPro" id="IPR038273">
    <property type="entry name" value="Ndc80_sf"/>
</dbReference>
<dbReference type="AlphaFoldDB" id="A0A9N9T7Y0"/>
<name>A0A9N9T7Y0_DIABA</name>
<evidence type="ECO:0000313" key="14">
    <source>
        <dbReference type="EMBL" id="CAG9838732.1"/>
    </source>
</evidence>
<evidence type="ECO:0000256" key="6">
    <source>
        <dbReference type="ARBA" id="ARBA00023054"/>
    </source>
</evidence>
<dbReference type="GO" id="GO:0005634">
    <property type="term" value="C:nucleus"/>
    <property type="evidence" value="ECO:0007669"/>
    <property type="project" value="UniProtKB-SubCell"/>
</dbReference>
<dbReference type="GO" id="GO:0031262">
    <property type="term" value="C:Ndc80 complex"/>
    <property type="evidence" value="ECO:0007669"/>
    <property type="project" value="UniProtKB-UniRule"/>
</dbReference>
<sequence length="663" mass="76930">MRKSGSQSSIPVRLFGPSISSNRGHRDSSKSRLSSQDGLALNRPSRATSLDRKSQTNLITPLTRQKSFQRSTPVSARPQSLDRKSHVAVKQTPRQNFQRTTPNSLRSGSSCKSSISVSALKERKTIQKLSTNKDWVNAQYQKVKRYISTSEKIDPTIVKPENIKPPSIKGFIYLVSVLFSELFPSVNLSMENYKEVIAKKLKAMHYPGSMTNSVLKTVNTMHSWPQVIGMFGWLIDKVNLVDNGKIDLNKLTPGEQQQCTLTQLCRDYILERYQQFNNSNEDIEDKEQLENFISAFASNVGVDKNSYEQLKKQVEEKEKHLDSLIIEVQELTEKKKNLEERKASLLENLNKLQENDAAEDAELEVGINHYTNILNKLVQRENDLNENILRLEESIKKQPCTYQEKKNLLQNIKTMKNELNIIKEKVKHDQDIKLGFDTEIQEEHEKLQSKVIEWNRSLRTVCIKKPDFKVLLFKETGLHRTEFLDEIKEIAKIKSEMEKNMLKKMETMEINLKQYNDDIKNMTKELSVVQGEIQSIVQTINELNKRTALLEKESQEQLEEWEKQKQTLLSNLKDSDEQRELEMTEEENEQLSQRRKELVDSLEKFKVTSVDFFLQIYRQVNSHMAELNKIVEKVKSQVADAALKEFDERAQLNEFLESLQENN</sequence>
<keyword evidence="6 11" id="KW-0175">Coiled coil</keyword>
<keyword evidence="4 10" id="KW-0498">Mitosis</keyword>
<keyword evidence="3 10" id="KW-0132">Cell division</keyword>
<organism evidence="14 15">
    <name type="scientific">Diabrotica balteata</name>
    <name type="common">Banded cucumber beetle</name>
    <dbReference type="NCBI Taxonomy" id="107213"/>
    <lineage>
        <taxon>Eukaryota</taxon>
        <taxon>Metazoa</taxon>
        <taxon>Ecdysozoa</taxon>
        <taxon>Arthropoda</taxon>
        <taxon>Hexapoda</taxon>
        <taxon>Insecta</taxon>
        <taxon>Pterygota</taxon>
        <taxon>Neoptera</taxon>
        <taxon>Endopterygota</taxon>
        <taxon>Coleoptera</taxon>
        <taxon>Polyphaga</taxon>
        <taxon>Cucujiformia</taxon>
        <taxon>Chrysomeloidea</taxon>
        <taxon>Chrysomelidae</taxon>
        <taxon>Galerucinae</taxon>
        <taxon>Diabroticina</taxon>
        <taxon>Diabroticites</taxon>
        <taxon>Diabrotica</taxon>
    </lineage>
</organism>
<keyword evidence="7 10" id="KW-0539">Nucleus</keyword>
<keyword evidence="8 10" id="KW-0131">Cell cycle</keyword>
<evidence type="ECO:0000256" key="7">
    <source>
        <dbReference type="ARBA" id="ARBA00023242"/>
    </source>
</evidence>
<dbReference type="PANTHER" id="PTHR10643:SF2">
    <property type="entry name" value="KINETOCHORE PROTEIN NDC80 HOMOLOG"/>
    <property type="match status" value="1"/>
</dbReference>
<evidence type="ECO:0000256" key="2">
    <source>
        <dbReference type="ARBA" id="ARBA00022454"/>
    </source>
</evidence>
<dbReference type="InterPro" id="IPR055260">
    <property type="entry name" value="Ndc80_CH"/>
</dbReference>
<evidence type="ECO:0000256" key="9">
    <source>
        <dbReference type="ARBA" id="ARBA00023328"/>
    </source>
</evidence>
<feature type="coiled-coil region" evidence="11">
    <location>
        <begin position="307"/>
        <end position="425"/>
    </location>
</feature>
<evidence type="ECO:0000313" key="15">
    <source>
        <dbReference type="Proteomes" id="UP001153709"/>
    </source>
</evidence>
<feature type="compositionally biased region" description="Polar residues" evidence="12">
    <location>
        <begin position="92"/>
        <end position="103"/>
    </location>
</feature>